<comment type="similarity">
    <text evidence="2 4">Belongs to the trehalose phosphatase family.</text>
</comment>
<dbReference type="PANTHER" id="PTHR43768:SF3">
    <property type="entry name" value="TREHALOSE 6-PHOSPHATE PHOSPHATASE"/>
    <property type="match status" value="1"/>
</dbReference>
<evidence type="ECO:0000313" key="6">
    <source>
        <dbReference type="Proteomes" id="UP001597237"/>
    </source>
</evidence>
<evidence type="ECO:0000256" key="4">
    <source>
        <dbReference type="RuleBase" id="RU361117"/>
    </source>
</evidence>
<dbReference type="Gene3D" id="3.40.50.1000">
    <property type="entry name" value="HAD superfamily/HAD-like"/>
    <property type="match status" value="1"/>
</dbReference>
<dbReference type="EMBL" id="JBHUEY010000001">
    <property type="protein sequence ID" value="MFD1783691.1"/>
    <property type="molecule type" value="Genomic_DNA"/>
</dbReference>
<dbReference type="CDD" id="cd01627">
    <property type="entry name" value="HAD_TPP"/>
    <property type="match status" value="1"/>
</dbReference>
<sequence>MNDHDTITANRPPAALSLERTALFLDLDGTLAPIASRPQDVKPNPRVTRLIERLNAGLEGRLAVLSGRTLADVDRILEQRVKAVASVHGLIRRTGEGEILDRTPHPGLGTAHEAFREFAQRDSGLIVEDKGHSVALHYRLAPGFAEQALELAQALAGRTGLLLQPGHMVVELRTPGPSKGDSLRQFMAGPPFSGSIPVFVGDDLTDEPAFRAAATLGGFGVLVGPARPTAARWRMADVNAVLAWLEAAR</sequence>
<keyword evidence="6" id="KW-1185">Reference proteome</keyword>
<dbReference type="InterPro" id="IPR006379">
    <property type="entry name" value="HAD-SF_hydro_IIB"/>
</dbReference>
<dbReference type="Pfam" id="PF02358">
    <property type="entry name" value="Trehalose_PPase"/>
    <property type="match status" value="1"/>
</dbReference>
<gene>
    <name evidence="5" type="primary">otsB</name>
    <name evidence="5" type="ORF">ACFSC0_09825</name>
</gene>
<dbReference type="NCBIfam" id="TIGR01484">
    <property type="entry name" value="HAD-SF-IIB"/>
    <property type="match status" value="1"/>
</dbReference>
<reference evidence="6" key="1">
    <citation type="journal article" date="2019" name="Int. J. Syst. Evol. Microbiol.">
        <title>The Global Catalogue of Microorganisms (GCM) 10K type strain sequencing project: providing services to taxonomists for standard genome sequencing and annotation.</title>
        <authorList>
            <consortium name="The Broad Institute Genomics Platform"/>
            <consortium name="The Broad Institute Genome Sequencing Center for Infectious Disease"/>
            <person name="Wu L."/>
            <person name="Ma J."/>
        </authorList>
    </citation>
    <scope>NUCLEOTIDE SEQUENCE [LARGE SCALE GENOMIC DNA]</scope>
    <source>
        <strain evidence="6">DFY28</strain>
    </source>
</reference>
<keyword evidence="4" id="KW-0460">Magnesium</keyword>
<protein>
    <recommendedName>
        <fullName evidence="4">Trehalose 6-phosphate phosphatase</fullName>
        <ecNumber evidence="4">3.1.3.12</ecNumber>
    </recommendedName>
</protein>
<dbReference type="PANTHER" id="PTHR43768">
    <property type="entry name" value="TREHALOSE 6-PHOSPHATE PHOSPHATASE"/>
    <property type="match status" value="1"/>
</dbReference>
<dbReference type="SUPFAM" id="SSF56784">
    <property type="entry name" value="HAD-like"/>
    <property type="match status" value="1"/>
</dbReference>
<organism evidence="5 6">
    <name type="scientific">Phenylobacterium terrae</name>
    <dbReference type="NCBI Taxonomy" id="2665495"/>
    <lineage>
        <taxon>Bacteria</taxon>
        <taxon>Pseudomonadati</taxon>
        <taxon>Pseudomonadota</taxon>
        <taxon>Alphaproteobacteria</taxon>
        <taxon>Caulobacterales</taxon>
        <taxon>Caulobacteraceae</taxon>
        <taxon>Phenylobacterium</taxon>
    </lineage>
</organism>
<keyword evidence="4" id="KW-0479">Metal-binding</keyword>
<dbReference type="InterPro" id="IPR023214">
    <property type="entry name" value="HAD_sf"/>
</dbReference>
<dbReference type="InterPro" id="IPR044651">
    <property type="entry name" value="OTSB-like"/>
</dbReference>
<accession>A0ABW4N0X8</accession>
<dbReference type="Gene3D" id="3.30.70.1020">
    <property type="entry name" value="Trehalose-6-phosphate phosphatase related protein, domain 2"/>
    <property type="match status" value="1"/>
</dbReference>
<comment type="function">
    <text evidence="4">Removes the phosphate from trehalose 6-phosphate to produce free trehalose.</text>
</comment>
<evidence type="ECO:0000313" key="5">
    <source>
        <dbReference type="EMBL" id="MFD1783691.1"/>
    </source>
</evidence>
<keyword evidence="3 4" id="KW-0378">Hydrolase</keyword>
<dbReference type="RefSeq" id="WP_377283117.1">
    <property type="nucleotide sequence ID" value="NZ_JBHRSI010000008.1"/>
</dbReference>
<dbReference type="Proteomes" id="UP001597237">
    <property type="component" value="Unassembled WGS sequence"/>
</dbReference>
<evidence type="ECO:0000256" key="2">
    <source>
        <dbReference type="ARBA" id="ARBA00008770"/>
    </source>
</evidence>
<comment type="catalytic activity">
    <reaction evidence="4">
        <text>alpha,alpha-trehalose 6-phosphate + H2O = alpha,alpha-trehalose + phosphate</text>
        <dbReference type="Rhea" id="RHEA:23420"/>
        <dbReference type="ChEBI" id="CHEBI:15377"/>
        <dbReference type="ChEBI" id="CHEBI:16551"/>
        <dbReference type="ChEBI" id="CHEBI:43474"/>
        <dbReference type="ChEBI" id="CHEBI:58429"/>
        <dbReference type="EC" id="3.1.3.12"/>
    </reaction>
</comment>
<dbReference type="InterPro" id="IPR036412">
    <property type="entry name" value="HAD-like_sf"/>
</dbReference>
<comment type="pathway">
    <text evidence="1 4">Glycan biosynthesis; trehalose biosynthesis.</text>
</comment>
<dbReference type="NCBIfam" id="TIGR00685">
    <property type="entry name" value="T6PP"/>
    <property type="match status" value="1"/>
</dbReference>
<comment type="caution">
    <text evidence="5">The sequence shown here is derived from an EMBL/GenBank/DDBJ whole genome shotgun (WGS) entry which is preliminary data.</text>
</comment>
<name>A0ABW4N0X8_9CAUL</name>
<evidence type="ECO:0000256" key="1">
    <source>
        <dbReference type="ARBA" id="ARBA00005199"/>
    </source>
</evidence>
<dbReference type="InterPro" id="IPR003337">
    <property type="entry name" value="Trehalose_PPase"/>
</dbReference>
<proteinExistence type="inferred from homology"/>
<comment type="cofactor">
    <cofactor evidence="4">
        <name>Mg(2+)</name>
        <dbReference type="ChEBI" id="CHEBI:18420"/>
    </cofactor>
</comment>
<dbReference type="GO" id="GO:0004805">
    <property type="term" value="F:trehalose-phosphatase activity"/>
    <property type="evidence" value="ECO:0007669"/>
    <property type="project" value="UniProtKB-EC"/>
</dbReference>
<evidence type="ECO:0000256" key="3">
    <source>
        <dbReference type="ARBA" id="ARBA00022801"/>
    </source>
</evidence>
<dbReference type="EC" id="3.1.3.12" evidence="4"/>